<name>A0A1U7JKJ9_9HYPH</name>
<keyword evidence="3" id="KW-0378">Hydrolase</keyword>
<dbReference type="NCBIfam" id="NF000642">
    <property type="entry name" value="PRK00024.1"/>
    <property type="match status" value="1"/>
</dbReference>
<dbReference type="InterPro" id="IPR001405">
    <property type="entry name" value="UPF0758"/>
</dbReference>
<dbReference type="SUPFAM" id="SSF102712">
    <property type="entry name" value="JAB1/MPN domain"/>
    <property type="match status" value="1"/>
</dbReference>
<accession>A0A1U7JKJ9</accession>
<gene>
    <name evidence="9" type="ORF">A3843_02520</name>
</gene>
<keyword evidence="2" id="KW-0479">Metal-binding</keyword>
<evidence type="ECO:0000313" key="10">
    <source>
        <dbReference type="Proteomes" id="UP000185783"/>
    </source>
</evidence>
<evidence type="ECO:0000259" key="8">
    <source>
        <dbReference type="PROSITE" id="PS50249"/>
    </source>
</evidence>
<dbReference type="Pfam" id="PF20582">
    <property type="entry name" value="UPF0758_N"/>
    <property type="match status" value="1"/>
</dbReference>
<feature type="region of interest" description="Disordered" evidence="7">
    <location>
        <begin position="1"/>
        <end position="35"/>
    </location>
</feature>
<dbReference type="Proteomes" id="UP000185783">
    <property type="component" value="Unassembled WGS sequence"/>
</dbReference>
<keyword evidence="1" id="KW-0645">Protease</keyword>
<dbReference type="SUPFAM" id="SSF47781">
    <property type="entry name" value="RuvA domain 2-like"/>
    <property type="match status" value="1"/>
</dbReference>
<dbReference type="PROSITE" id="PS01302">
    <property type="entry name" value="UPF0758"/>
    <property type="match status" value="1"/>
</dbReference>
<evidence type="ECO:0000256" key="1">
    <source>
        <dbReference type="ARBA" id="ARBA00022670"/>
    </source>
</evidence>
<dbReference type="PROSITE" id="PS50249">
    <property type="entry name" value="MPN"/>
    <property type="match status" value="1"/>
</dbReference>
<dbReference type="PANTHER" id="PTHR30471">
    <property type="entry name" value="DNA REPAIR PROTEIN RADC"/>
    <property type="match status" value="1"/>
</dbReference>
<dbReference type="EMBL" id="LVVZ01000005">
    <property type="protein sequence ID" value="OKL45235.1"/>
    <property type="molecule type" value="Genomic_DNA"/>
</dbReference>
<dbReference type="GO" id="GO:0008237">
    <property type="term" value="F:metallopeptidase activity"/>
    <property type="evidence" value="ECO:0007669"/>
    <property type="project" value="UniProtKB-KW"/>
</dbReference>
<dbReference type="RefSeq" id="WP_028480266.1">
    <property type="nucleotide sequence ID" value="NZ_LVVZ01000005.1"/>
</dbReference>
<evidence type="ECO:0000256" key="4">
    <source>
        <dbReference type="ARBA" id="ARBA00022833"/>
    </source>
</evidence>
<dbReference type="Gene3D" id="1.10.150.20">
    <property type="entry name" value="5' to 3' exonuclease, C-terminal subdomain"/>
    <property type="match status" value="1"/>
</dbReference>
<keyword evidence="5" id="KW-0482">Metalloprotease</keyword>
<evidence type="ECO:0000256" key="5">
    <source>
        <dbReference type="ARBA" id="ARBA00023049"/>
    </source>
</evidence>
<evidence type="ECO:0000313" key="9">
    <source>
        <dbReference type="EMBL" id="OKL45235.1"/>
    </source>
</evidence>
<dbReference type="InterPro" id="IPR025657">
    <property type="entry name" value="RadC_JAB"/>
</dbReference>
<evidence type="ECO:0000256" key="7">
    <source>
        <dbReference type="SAM" id="MobiDB-lite"/>
    </source>
</evidence>
<dbReference type="InterPro" id="IPR046778">
    <property type="entry name" value="UPF0758_N"/>
</dbReference>
<reference evidence="9 10" key="1">
    <citation type="submission" date="2016-03" db="EMBL/GenBank/DDBJ databases">
        <title>Genome sequence of Nesiotobacter sp. nov., a moderately halophilic alphaproteobacterium isolated from the Yellow Sea, China.</title>
        <authorList>
            <person name="Zhang G."/>
            <person name="Zhang R."/>
        </authorList>
    </citation>
    <scope>NUCLEOTIDE SEQUENCE [LARGE SCALE GENOMIC DNA]</scope>
    <source>
        <strain evidence="9 10">WB1-6</strain>
    </source>
</reference>
<evidence type="ECO:0000256" key="2">
    <source>
        <dbReference type="ARBA" id="ARBA00022723"/>
    </source>
</evidence>
<dbReference type="InterPro" id="IPR037518">
    <property type="entry name" value="MPN"/>
</dbReference>
<dbReference type="STRING" id="197461.A3843_02520"/>
<evidence type="ECO:0000256" key="3">
    <source>
        <dbReference type="ARBA" id="ARBA00022801"/>
    </source>
</evidence>
<dbReference type="NCBIfam" id="TIGR00608">
    <property type="entry name" value="radc"/>
    <property type="match status" value="1"/>
</dbReference>
<dbReference type="Gene3D" id="3.40.140.10">
    <property type="entry name" value="Cytidine Deaminase, domain 2"/>
    <property type="match status" value="1"/>
</dbReference>
<dbReference type="Pfam" id="PF04002">
    <property type="entry name" value="RadC"/>
    <property type="match status" value="1"/>
</dbReference>
<protein>
    <recommendedName>
        <fullName evidence="8">MPN domain-containing protein</fullName>
    </recommendedName>
</protein>
<evidence type="ECO:0000256" key="6">
    <source>
        <dbReference type="RuleBase" id="RU003797"/>
    </source>
</evidence>
<keyword evidence="4" id="KW-0862">Zinc</keyword>
<proteinExistence type="inferred from homology"/>
<comment type="similarity">
    <text evidence="6">Belongs to the UPF0758 family.</text>
</comment>
<dbReference type="AlphaFoldDB" id="A0A1U7JKJ9"/>
<dbReference type="PANTHER" id="PTHR30471:SF3">
    <property type="entry name" value="UPF0758 PROTEIN YEES-RELATED"/>
    <property type="match status" value="1"/>
</dbReference>
<feature type="domain" description="MPN" evidence="8">
    <location>
        <begin position="128"/>
        <end position="250"/>
    </location>
</feature>
<dbReference type="InterPro" id="IPR010994">
    <property type="entry name" value="RuvA_2-like"/>
</dbReference>
<sequence>MSDDLFGVSESPLSSPTQKKTTRRPREEKHYHGHRDRLRQRFDAVGADRLQNYELLELLLFSCIKQGDTKPLAKALIERFGSFAKVLAAPRDRLMEVPGCGEKTARFIKELQAAAVLYARDQVDPQTPLSSWSAVMNYIHAAMAHSQTEEFRILFLDKKNQLIADEIQQKGTVDHAPVYPREVIKRALELAASAIILVHNHPSGDPTPSRADIEMTSRINEALKPLNIVLHDHIIIAQHGHASFRGLNLL</sequence>
<dbReference type="GO" id="GO:0006508">
    <property type="term" value="P:proteolysis"/>
    <property type="evidence" value="ECO:0007669"/>
    <property type="project" value="UniProtKB-KW"/>
</dbReference>
<dbReference type="GO" id="GO:0046872">
    <property type="term" value="F:metal ion binding"/>
    <property type="evidence" value="ECO:0007669"/>
    <property type="project" value="UniProtKB-KW"/>
</dbReference>
<dbReference type="InterPro" id="IPR020891">
    <property type="entry name" value="UPF0758_CS"/>
</dbReference>
<dbReference type="CDD" id="cd08071">
    <property type="entry name" value="MPN_DUF2466"/>
    <property type="match status" value="1"/>
</dbReference>
<comment type="caution">
    <text evidence="9">The sequence shown here is derived from an EMBL/GenBank/DDBJ whole genome shotgun (WGS) entry which is preliminary data.</text>
</comment>
<organism evidence="9 10">
    <name type="scientific">Pseudovibrio exalbescens</name>
    <dbReference type="NCBI Taxonomy" id="197461"/>
    <lineage>
        <taxon>Bacteria</taxon>
        <taxon>Pseudomonadati</taxon>
        <taxon>Pseudomonadota</taxon>
        <taxon>Alphaproteobacteria</taxon>
        <taxon>Hyphomicrobiales</taxon>
        <taxon>Stappiaceae</taxon>
        <taxon>Pseudovibrio</taxon>
    </lineage>
</organism>
<keyword evidence="10" id="KW-1185">Reference proteome</keyword>